<dbReference type="Proteomes" id="UP000053558">
    <property type="component" value="Unassembled WGS sequence"/>
</dbReference>
<keyword evidence="2" id="KW-1185">Reference proteome</keyword>
<dbReference type="AlphaFoldDB" id="A0A5M3MM49"/>
<evidence type="ECO:0000313" key="2">
    <source>
        <dbReference type="Proteomes" id="UP000053558"/>
    </source>
</evidence>
<evidence type="ECO:0000313" key="1">
    <source>
        <dbReference type="EMBL" id="EIW80193.1"/>
    </source>
</evidence>
<comment type="caution">
    <text evidence="1">The sequence shown here is derived from an EMBL/GenBank/DDBJ whole genome shotgun (WGS) entry which is preliminary data.</text>
</comment>
<dbReference type="KEGG" id="cput:CONPUDRAFT_165788"/>
<dbReference type="RefSeq" id="XP_007769202.1">
    <property type="nucleotide sequence ID" value="XM_007771012.1"/>
</dbReference>
<proteinExistence type="predicted"/>
<dbReference type="EMBL" id="JH711579">
    <property type="protein sequence ID" value="EIW80193.1"/>
    <property type="molecule type" value="Genomic_DNA"/>
</dbReference>
<accession>A0A5M3MM49</accession>
<reference evidence="2" key="1">
    <citation type="journal article" date="2012" name="Science">
        <title>The Paleozoic origin of enzymatic lignin decomposition reconstructed from 31 fungal genomes.</title>
        <authorList>
            <person name="Floudas D."/>
            <person name="Binder M."/>
            <person name="Riley R."/>
            <person name="Barry K."/>
            <person name="Blanchette R.A."/>
            <person name="Henrissat B."/>
            <person name="Martinez A.T."/>
            <person name="Otillar R."/>
            <person name="Spatafora J.W."/>
            <person name="Yadav J.S."/>
            <person name="Aerts A."/>
            <person name="Benoit I."/>
            <person name="Boyd A."/>
            <person name="Carlson A."/>
            <person name="Copeland A."/>
            <person name="Coutinho P.M."/>
            <person name="de Vries R.P."/>
            <person name="Ferreira P."/>
            <person name="Findley K."/>
            <person name="Foster B."/>
            <person name="Gaskell J."/>
            <person name="Glotzer D."/>
            <person name="Gorecki P."/>
            <person name="Heitman J."/>
            <person name="Hesse C."/>
            <person name="Hori C."/>
            <person name="Igarashi K."/>
            <person name="Jurgens J.A."/>
            <person name="Kallen N."/>
            <person name="Kersten P."/>
            <person name="Kohler A."/>
            <person name="Kuees U."/>
            <person name="Kumar T.K.A."/>
            <person name="Kuo A."/>
            <person name="LaButti K."/>
            <person name="Larrondo L.F."/>
            <person name="Lindquist E."/>
            <person name="Ling A."/>
            <person name="Lombard V."/>
            <person name="Lucas S."/>
            <person name="Lundell T."/>
            <person name="Martin R."/>
            <person name="McLaughlin D.J."/>
            <person name="Morgenstern I."/>
            <person name="Morin E."/>
            <person name="Murat C."/>
            <person name="Nagy L.G."/>
            <person name="Nolan M."/>
            <person name="Ohm R.A."/>
            <person name="Patyshakuliyeva A."/>
            <person name="Rokas A."/>
            <person name="Ruiz-Duenas F.J."/>
            <person name="Sabat G."/>
            <person name="Salamov A."/>
            <person name="Samejima M."/>
            <person name="Schmutz J."/>
            <person name="Slot J.C."/>
            <person name="St John F."/>
            <person name="Stenlid J."/>
            <person name="Sun H."/>
            <person name="Sun S."/>
            <person name="Syed K."/>
            <person name="Tsang A."/>
            <person name="Wiebenga A."/>
            <person name="Young D."/>
            <person name="Pisabarro A."/>
            <person name="Eastwood D.C."/>
            <person name="Martin F."/>
            <person name="Cullen D."/>
            <person name="Grigoriev I.V."/>
            <person name="Hibbett D.S."/>
        </authorList>
    </citation>
    <scope>NUCLEOTIDE SEQUENCE [LARGE SCALE GENOMIC DNA]</scope>
    <source>
        <strain evidence="2">RWD-64-598 SS2</strain>
    </source>
</reference>
<gene>
    <name evidence="1" type="ORF">CONPUDRAFT_165788</name>
</gene>
<protein>
    <submittedName>
        <fullName evidence="1">Uncharacterized protein</fullName>
    </submittedName>
</protein>
<dbReference type="GeneID" id="19205395"/>
<organism evidence="1 2">
    <name type="scientific">Coniophora puteana (strain RWD-64-598)</name>
    <name type="common">Brown rot fungus</name>
    <dbReference type="NCBI Taxonomy" id="741705"/>
    <lineage>
        <taxon>Eukaryota</taxon>
        <taxon>Fungi</taxon>
        <taxon>Dikarya</taxon>
        <taxon>Basidiomycota</taxon>
        <taxon>Agaricomycotina</taxon>
        <taxon>Agaricomycetes</taxon>
        <taxon>Agaricomycetidae</taxon>
        <taxon>Boletales</taxon>
        <taxon>Coniophorineae</taxon>
        <taxon>Coniophoraceae</taxon>
        <taxon>Coniophora</taxon>
    </lineage>
</organism>
<name>A0A5M3MM49_CONPW</name>
<sequence>MLEDALTQSAVLDQRLFRDDDVHLHRSMKRHTLALSPSGGVPQLDSEFPRQLLHGRWLISFVRERFLTCRDLDATLKNGDTLAQPMIICEIPHGYGFSESLATDIIGENGLWHGCLAYSTFSEEIQELINIHVLEASEVASGIEFTEIYSLAAGPQMQNQSLNTVNIGPTVFCVTWKAVSTPQEDLKLETHFLLWEFGASTTDVHVYSLATFNDNIQQSVTSSGFLNHIILSRTHLLMLGYYDEPGWMPRPNSGMWMCAIPLRYALSANNSDRARAAYFFGYPSLWPA</sequence>